<keyword evidence="3" id="KW-1185">Reference proteome</keyword>
<dbReference type="OrthoDB" id="5177627at2"/>
<proteinExistence type="predicted"/>
<dbReference type="Pfam" id="PF02720">
    <property type="entry name" value="DUF222"/>
    <property type="match status" value="1"/>
</dbReference>
<dbReference type="RefSeq" id="WP_141381083.1">
    <property type="nucleotide sequence ID" value="NZ_BJNA01000047.1"/>
</dbReference>
<dbReference type="InterPro" id="IPR003615">
    <property type="entry name" value="HNH_nuc"/>
</dbReference>
<reference evidence="2 3" key="1">
    <citation type="submission" date="2019-06" db="EMBL/GenBank/DDBJ databases">
        <title>Sequencing the genomes of 1000 actinobacteria strains.</title>
        <authorList>
            <person name="Klenk H.-P."/>
        </authorList>
    </citation>
    <scope>NUCLEOTIDE SEQUENCE [LARGE SCALE GENOMIC DNA]</scope>
    <source>
        <strain evidence="2 3">DSM 20427</strain>
    </source>
</reference>
<sequence length="499" mass="53853">MTFLGDLRDGIDRLAQFAELDCEVAALMSGAGALSDDSVREAFDAVAGLSRQVQKLEVVLAGVIARRSTRAAGHAGLAQTGGFRTPVQMVQQITGVPRGEAIRVVKVGEALAEGTDAGTPGPADLVEAATTVEPWHQPLGAALMSGAITRAQVDAIRRGLGEPPTIEGRDDGDVIEVWRIAAQQLIDEARGCTVEDLGASARAVRDAIDPVGAEARWAEHYAARSFRMRVDADGRTHGHIVFDDLGAAWWQSVMDAALRPRRGGPRFVSDGELKAAASLTDDPRTNEQLAYDLMLDMFRAGTTAEAKDVFGTRQAGVRLITIRDRDDESGWPLRRDAFGRLLAVAHSEDGALTLPGSVLDRTLCETGFIDVTLDACGNPLDVGRERRLFTPPQRIALAARDGGCMWPGCDRPPSMTEAHHIDEWVADEGRTDIDRGILLCTYHHVHLHFAGFRIVREGLGAFILVAPPGESAAPIELRSKSPLRWLFDPPPRVGWRLAA</sequence>
<dbReference type="Proteomes" id="UP000319804">
    <property type="component" value="Unassembled WGS sequence"/>
</dbReference>
<evidence type="ECO:0000259" key="1">
    <source>
        <dbReference type="Pfam" id="PF02720"/>
    </source>
</evidence>
<comment type="caution">
    <text evidence="2">The sequence shown here is derived from an EMBL/GenBank/DDBJ whole genome shotgun (WGS) entry which is preliminary data.</text>
</comment>
<organism evidence="2 3">
    <name type="scientific">Microbacterium lacticum</name>
    <dbReference type="NCBI Taxonomy" id="33885"/>
    <lineage>
        <taxon>Bacteria</taxon>
        <taxon>Bacillati</taxon>
        <taxon>Actinomycetota</taxon>
        <taxon>Actinomycetes</taxon>
        <taxon>Micrococcales</taxon>
        <taxon>Microbacteriaceae</taxon>
        <taxon>Microbacterium</taxon>
    </lineage>
</organism>
<dbReference type="EMBL" id="VFPS01000003">
    <property type="protein sequence ID" value="TQM98220.1"/>
    <property type="molecule type" value="Genomic_DNA"/>
</dbReference>
<dbReference type="AlphaFoldDB" id="A0A543KT43"/>
<protein>
    <submittedName>
        <fullName evidence="2">Uncharacterized protein DUF222</fullName>
    </submittedName>
</protein>
<feature type="domain" description="DUF222" evidence="1">
    <location>
        <begin position="49"/>
        <end position="401"/>
    </location>
</feature>
<dbReference type="CDD" id="cd00085">
    <property type="entry name" value="HNHc"/>
    <property type="match status" value="1"/>
</dbReference>
<dbReference type="InterPro" id="IPR003870">
    <property type="entry name" value="DUF222"/>
</dbReference>
<name>A0A543KT43_9MICO</name>
<accession>A0A543KT43</accession>
<gene>
    <name evidence="2" type="ORF">FHX68_2257</name>
</gene>
<evidence type="ECO:0000313" key="2">
    <source>
        <dbReference type="EMBL" id="TQM98220.1"/>
    </source>
</evidence>
<evidence type="ECO:0000313" key="3">
    <source>
        <dbReference type="Proteomes" id="UP000319804"/>
    </source>
</evidence>